<dbReference type="InterPro" id="IPR037225">
    <property type="entry name" value="Nuo51_FMN-bd_sf"/>
</dbReference>
<evidence type="ECO:0000259" key="6">
    <source>
        <dbReference type="SMART" id="SM00928"/>
    </source>
</evidence>
<evidence type="ECO:0000313" key="8">
    <source>
        <dbReference type="Proteomes" id="UP000199228"/>
    </source>
</evidence>
<dbReference type="PANTHER" id="PTHR43578:SF3">
    <property type="entry name" value="NADH-QUINONE OXIDOREDUCTASE SUBUNIT F"/>
    <property type="match status" value="1"/>
</dbReference>
<dbReference type="Pfam" id="PF01257">
    <property type="entry name" value="2Fe-2S_thioredx"/>
    <property type="match status" value="1"/>
</dbReference>
<dbReference type="STRING" id="1732.SAMN02910417_02449"/>
<feature type="domain" description="NADH-ubiquinone oxidoreductase 51kDa subunit iron-sulphur binding" evidence="6">
    <location>
        <begin position="355"/>
        <end position="400"/>
    </location>
</feature>
<protein>
    <submittedName>
        <fullName evidence="7">NADH-quinone oxidoreductase subunit F</fullName>
    </submittedName>
</protein>
<evidence type="ECO:0000256" key="3">
    <source>
        <dbReference type="ARBA" id="ARBA00022723"/>
    </source>
</evidence>
<keyword evidence="4" id="KW-0408">Iron</keyword>
<keyword evidence="5" id="KW-0411">Iron-sulfur</keyword>
<dbReference type="GO" id="GO:0010181">
    <property type="term" value="F:FMN binding"/>
    <property type="evidence" value="ECO:0007669"/>
    <property type="project" value="InterPro"/>
</dbReference>
<proteinExistence type="inferred from homology"/>
<dbReference type="PANTHER" id="PTHR43578">
    <property type="entry name" value="NADH-QUINONE OXIDOREDUCTASE SUBUNIT F"/>
    <property type="match status" value="1"/>
</dbReference>
<dbReference type="SUPFAM" id="SSF142019">
    <property type="entry name" value="Nqo1 FMN-binding domain-like"/>
    <property type="match status" value="1"/>
</dbReference>
<keyword evidence="2" id="KW-0004">4Fe-4S</keyword>
<evidence type="ECO:0000256" key="4">
    <source>
        <dbReference type="ARBA" id="ARBA00023004"/>
    </source>
</evidence>
<dbReference type="Pfam" id="PF01512">
    <property type="entry name" value="Complex1_51K"/>
    <property type="match status" value="1"/>
</dbReference>
<gene>
    <name evidence="7" type="ORF">SAMN02910417_02449</name>
</gene>
<dbReference type="Gene3D" id="1.20.1440.230">
    <property type="entry name" value="NADH-ubiquinone oxidoreductase 51kDa subunit, iron-sulphur binding domain"/>
    <property type="match status" value="1"/>
</dbReference>
<evidence type="ECO:0000256" key="1">
    <source>
        <dbReference type="ARBA" id="ARBA00007523"/>
    </source>
</evidence>
<dbReference type="PROSITE" id="PS00645">
    <property type="entry name" value="COMPLEX1_51K_2"/>
    <property type="match status" value="1"/>
</dbReference>
<dbReference type="AlphaFoldDB" id="A0A1G6CJ43"/>
<sequence>MLVELIPTLMEKQKQNGGYLGEKEILDTACDCNLSVSKVIGIASFYEFFNLKKAGMQTHIERIYEKKTKGNILDFKREDAKKANEIAKEIDVLTLIEKSGLCGRSGSGFPTAKKWEIVRNENEMEKYVVCNADEGEPGTGKDRIILEEVPYSVICGMHICAQIIGAKKGFIYLRGEYEDLKEKIEKTIEEFKSDGFEIIIRLGQGAYICGEETALIESLENKRGEPRLKPPFPGNKGYLGKPTVINNVETFANVPLIVTEHKSYEKTRLFTVCGDVMEPGVYEEKSGISLEQLLIRAGGMENHSKPYAIQIGGGSGNIVSGKFLDLKLSEEETKKINIRIGTGSVYFISDKEKLIKTILERLSFYVKESCGTCVPCRSGLSQLRMLVMKIEEKDFDNDDINKITELIGYIEDNSRCPMARAAVAPLKSVIKNFPEVVGL</sequence>
<evidence type="ECO:0000256" key="2">
    <source>
        <dbReference type="ARBA" id="ARBA00022485"/>
    </source>
</evidence>
<dbReference type="GO" id="GO:0008137">
    <property type="term" value="F:NADH dehydrogenase (ubiquinone) activity"/>
    <property type="evidence" value="ECO:0007669"/>
    <property type="project" value="InterPro"/>
</dbReference>
<dbReference type="SUPFAM" id="SSF142984">
    <property type="entry name" value="Nqo1 middle domain-like"/>
    <property type="match status" value="1"/>
</dbReference>
<dbReference type="InterPro" id="IPR041921">
    <property type="entry name" value="NuoE_N"/>
</dbReference>
<dbReference type="Gene3D" id="1.10.10.1590">
    <property type="entry name" value="NADH-quinone oxidoreductase subunit E"/>
    <property type="match status" value="1"/>
</dbReference>
<reference evidence="7 8" key="1">
    <citation type="submission" date="2016-10" db="EMBL/GenBank/DDBJ databases">
        <authorList>
            <person name="de Groot N.N."/>
        </authorList>
    </citation>
    <scope>NUCLEOTIDE SEQUENCE [LARGE SCALE GENOMIC DNA]</scope>
    <source>
        <strain evidence="7 8">DSM 3217</strain>
    </source>
</reference>
<accession>A0A1G6CJ43</accession>
<dbReference type="EMBL" id="FMXR01000020">
    <property type="protein sequence ID" value="SDB32943.1"/>
    <property type="molecule type" value="Genomic_DNA"/>
</dbReference>
<comment type="similarity">
    <text evidence="1">Belongs to the complex I 51 kDa subunit family.</text>
</comment>
<dbReference type="Proteomes" id="UP000199228">
    <property type="component" value="Unassembled WGS sequence"/>
</dbReference>
<dbReference type="InterPro" id="IPR011538">
    <property type="entry name" value="Nuo51_FMN-bd"/>
</dbReference>
<dbReference type="Gene3D" id="3.10.20.600">
    <property type="match status" value="1"/>
</dbReference>
<dbReference type="SUPFAM" id="SSF140490">
    <property type="entry name" value="Nqo1C-terminal domain-like"/>
    <property type="match status" value="1"/>
</dbReference>
<dbReference type="GO" id="GO:0051539">
    <property type="term" value="F:4 iron, 4 sulfur cluster binding"/>
    <property type="evidence" value="ECO:0007669"/>
    <property type="project" value="UniProtKB-KW"/>
</dbReference>
<keyword evidence="3" id="KW-0479">Metal-binding</keyword>
<evidence type="ECO:0000256" key="5">
    <source>
        <dbReference type="ARBA" id="ARBA00023014"/>
    </source>
</evidence>
<dbReference type="Pfam" id="PF10589">
    <property type="entry name" value="NADH_4Fe-4S"/>
    <property type="match status" value="1"/>
</dbReference>
<keyword evidence="8" id="KW-1185">Reference proteome</keyword>
<dbReference type="InterPro" id="IPR019575">
    <property type="entry name" value="Nuop51_4Fe4S-bd"/>
</dbReference>
<evidence type="ECO:0000313" key="7">
    <source>
        <dbReference type="EMBL" id="SDB32943.1"/>
    </source>
</evidence>
<dbReference type="InterPro" id="IPR001949">
    <property type="entry name" value="NADH-UbQ_OxRdtase_51kDa_CS"/>
</dbReference>
<dbReference type="GO" id="GO:0046872">
    <property type="term" value="F:metal ion binding"/>
    <property type="evidence" value="ECO:0007669"/>
    <property type="project" value="UniProtKB-KW"/>
</dbReference>
<name>A0A1G6CJ43_EUBOX</name>
<organism evidence="7 8">
    <name type="scientific">Eubacterium oxidoreducens</name>
    <dbReference type="NCBI Taxonomy" id="1732"/>
    <lineage>
        <taxon>Bacteria</taxon>
        <taxon>Bacillati</taxon>
        <taxon>Bacillota</taxon>
        <taxon>Clostridia</taxon>
        <taxon>Eubacteriales</taxon>
        <taxon>Eubacteriaceae</taxon>
        <taxon>Eubacterium</taxon>
    </lineage>
</organism>
<dbReference type="SMART" id="SM00928">
    <property type="entry name" value="NADH_4Fe-4S"/>
    <property type="match status" value="1"/>
</dbReference>
<dbReference type="OrthoDB" id="9761899at2"/>
<dbReference type="Gene3D" id="3.40.50.11540">
    <property type="entry name" value="NADH-ubiquinone oxidoreductase 51kDa subunit"/>
    <property type="match status" value="1"/>
</dbReference>
<dbReference type="InterPro" id="IPR037207">
    <property type="entry name" value="Nuop51_4Fe4S-bd_sf"/>
</dbReference>